<organism evidence="5 6">
    <name type="scientific">Trichuris muris</name>
    <name type="common">Mouse whipworm</name>
    <dbReference type="NCBI Taxonomy" id="70415"/>
    <lineage>
        <taxon>Eukaryota</taxon>
        <taxon>Metazoa</taxon>
        <taxon>Ecdysozoa</taxon>
        <taxon>Nematoda</taxon>
        <taxon>Enoplea</taxon>
        <taxon>Dorylaimia</taxon>
        <taxon>Trichinellida</taxon>
        <taxon>Trichuridae</taxon>
        <taxon>Trichuris</taxon>
    </lineage>
</organism>
<keyword evidence="3" id="KW-0862">Zinc</keyword>
<evidence type="ECO:0000256" key="1">
    <source>
        <dbReference type="ARBA" id="ARBA00022723"/>
    </source>
</evidence>
<feature type="domain" description="FLYWCH-type" evidence="4">
    <location>
        <begin position="8"/>
        <end position="69"/>
    </location>
</feature>
<keyword evidence="1" id="KW-0479">Metal-binding</keyword>
<keyword evidence="5" id="KW-1185">Reference proteome</keyword>
<protein>
    <submittedName>
        <fullName evidence="6">FLYWCH-type domain-containing protein</fullName>
    </submittedName>
</protein>
<sequence>MDEICESVPSQKGAGKLCVRGYLMVKDKCVGNIYYWCCERKKSLCCKGRAISKLSDGHHYLAKFVEHNHSPWLSAASISMIMDGVKKQARETRDLPCQIIQSCTTSAPLHVAAVLPSNEAIWQRIKRARSAQRPVEPKTLADINVPMDLRVTSGGEMFLIKDKRVGENGFLMFTTKADVQKLAVSSFWIMDGTFKTVPKVFYQFYTIHAPVVHGSLRTFPLVYVVMTGKSRAIYESVFEELVAFSEENELSLNPAI</sequence>
<evidence type="ECO:0000256" key="3">
    <source>
        <dbReference type="ARBA" id="ARBA00022833"/>
    </source>
</evidence>
<evidence type="ECO:0000313" key="6">
    <source>
        <dbReference type="WBParaSite" id="TMUE_2000008302.1"/>
    </source>
</evidence>
<evidence type="ECO:0000256" key="2">
    <source>
        <dbReference type="ARBA" id="ARBA00022771"/>
    </source>
</evidence>
<proteinExistence type="predicted"/>
<name>A0A5S6QN60_TRIMR</name>
<dbReference type="AlphaFoldDB" id="A0A5S6QN60"/>
<keyword evidence="2" id="KW-0863">Zinc-finger</keyword>
<dbReference type="Proteomes" id="UP000046395">
    <property type="component" value="Unassembled WGS sequence"/>
</dbReference>
<evidence type="ECO:0000313" key="5">
    <source>
        <dbReference type="Proteomes" id="UP000046395"/>
    </source>
</evidence>
<accession>A0A5S6QN60</accession>
<dbReference type="GO" id="GO:0008270">
    <property type="term" value="F:zinc ion binding"/>
    <property type="evidence" value="ECO:0007669"/>
    <property type="project" value="UniProtKB-KW"/>
</dbReference>
<reference evidence="6" key="1">
    <citation type="submission" date="2019-12" db="UniProtKB">
        <authorList>
            <consortium name="WormBaseParasite"/>
        </authorList>
    </citation>
    <scope>IDENTIFICATION</scope>
</reference>
<evidence type="ECO:0000259" key="4">
    <source>
        <dbReference type="Pfam" id="PF04500"/>
    </source>
</evidence>
<dbReference type="Gene3D" id="2.20.25.240">
    <property type="match status" value="1"/>
</dbReference>
<dbReference type="WBParaSite" id="TMUE_2000008302.1">
    <property type="protein sequence ID" value="TMUE_2000008302.1"/>
    <property type="gene ID" value="WBGene00300207"/>
</dbReference>
<dbReference type="InterPro" id="IPR007588">
    <property type="entry name" value="Znf_FLYWCH"/>
</dbReference>
<dbReference type="Pfam" id="PF04500">
    <property type="entry name" value="FLYWCH"/>
    <property type="match status" value="1"/>
</dbReference>
<dbReference type="STRING" id="70415.A0A5S6QN60"/>